<dbReference type="EMBL" id="GBRH01223941">
    <property type="protein sequence ID" value="JAD73954.1"/>
    <property type="molecule type" value="Transcribed_RNA"/>
</dbReference>
<name>A0A0A9CC98_ARUDO</name>
<dbReference type="AlphaFoldDB" id="A0A0A9CC98"/>
<proteinExistence type="predicted"/>
<evidence type="ECO:0000313" key="1">
    <source>
        <dbReference type="EMBL" id="JAD73954.1"/>
    </source>
</evidence>
<protein>
    <submittedName>
        <fullName evidence="1">Uncharacterized protein</fullName>
    </submittedName>
</protein>
<organism evidence="1">
    <name type="scientific">Arundo donax</name>
    <name type="common">Giant reed</name>
    <name type="synonym">Donax arundinaceus</name>
    <dbReference type="NCBI Taxonomy" id="35708"/>
    <lineage>
        <taxon>Eukaryota</taxon>
        <taxon>Viridiplantae</taxon>
        <taxon>Streptophyta</taxon>
        <taxon>Embryophyta</taxon>
        <taxon>Tracheophyta</taxon>
        <taxon>Spermatophyta</taxon>
        <taxon>Magnoliopsida</taxon>
        <taxon>Liliopsida</taxon>
        <taxon>Poales</taxon>
        <taxon>Poaceae</taxon>
        <taxon>PACMAD clade</taxon>
        <taxon>Arundinoideae</taxon>
        <taxon>Arundineae</taxon>
        <taxon>Arundo</taxon>
    </lineage>
</organism>
<sequence>MLRRTKQNFFMNNTVQKSYALHGLTDCNKKEL</sequence>
<reference evidence="1" key="1">
    <citation type="submission" date="2014-09" db="EMBL/GenBank/DDBJ databases">
        <authorList>
            <person name="Magalhaes I.L.F."/>
            <person name="Oliveira U."/>
            <person name="Santos F.R."/>
            <person name="Vidigal T.H.D.A."/>
            <person name="Brescovit A.D."/>
            <person name="Santos A.J."/>
        </authorList>
    </citation>
    <scope>NUCLEOTIDE SEQUENCE</scope>
    <source>
        <tissue evidence="1">Shoot tissue taken approximately 20 cm above the soil surface</tissue>
    </source>
</reference>
<accession>A0A0A9CC98</accession>
<reference evidence="1" key="2">
    <citation type="journal article" date="2015" name="Data Brief">
        <title>Shoot transcriptome of the giant reed, Arundo donax.</title>
        <authorList>
            <person name="Barrero R.A."/>
            <person name="Guerrero F.D."/>
            <person name="Moolhuijzen P."/>
            <person name="Goolsby J.A."/>
            <person name="Tidwell J."/>
            <person name="Bellgard S.E."/>
            <person name="Bellgard M.I."/>
        </authorList>
    </citation>
    <scope>NUCLEOTIDE SEQUENCE</scope>
    <source>
        <tissue evidence="1">Shoot tissue taken approximately 20 cm above the soil surface</tissue>
    </source>
</reference>